<evidence type="ECO:0000256" key="1">
    <source>
        <dbReference type="SAM" id="MobiDB-lite"/>
    </source>
</evidence>
<dbReference type="PANTHER" id="PTHR13651:SF0">
    <property type="entry name" value="PROTEIN ABITRAM"/>
    <property type="match status" value="1"/>
</dbReference>
<protein>
    <submittedName>
        <fullName evidence="2">Uncharacterized protein</fullName>
    </submittedName>
</protein>
<reference evidence="2" key="1">
    <citation type="submission" date="2017-07" db="EMBL/GenBank/DDBJ databases">
        <title>Taro Niue Genome Assembly and Annotation.</title>
        <authorList>
            <person name="Atibalentja N."/>
            <person name="Keating K."/>
            <person name="Fields C.J."/>
        </authorList>
    </citation>
    <scope>NUCLEOTIDE SEQUENCE</scope>
    <source>
        <strain evidence="2">Niue_2</strain>
        <tissue evidence="2">Leaf</tissue>
    </source>
</reference>
<gene>
    <name evidence="2" type="ORF">Taro_035824</name>
</gene>
<dbReference type="AlphaFoldDB" id="A0A843WJS9"/>
<dbReference type="InterPro" id="IPR039169">
    <property type="entry name" value="Abitram"/>
</dbReference>
<feature type="region of interest" description="Disordered" evidence="1">
    <location>
        <begin position="85"/>
        <end position="133"/>
    </location>
</feature>
<comment type="caution">
    <text evidence="2">The sequence shown here is derived from an EMBL/GenBank/DDBJ whole genome shotgun (WGS) entry which is preliminary data.</text>
</comment>
<name>A0A843WJS9_COLES</name>
<dbReference type="OrthoDB" id="48130at2759"/>
<organism evidence="2 3">
    <name type="scientific">Colocasia esculenta</name>
    <name type="common">Wild taro</name>
    <name type="synonym">Arum esculentum</name>
    <dbReference type="NCBI Taxonomy" id="4460"/>
    <lineage>
        <taxon>Eukaryota</taxon>
        <taxon>Viridiplantae</taxon>
        <taxon>Streptophyta</taxon>
        <taxon>Embryophyta</taxon>
        <taxon>Tracheophyta</taxon>
        <taxon>Spermatophyta</taxon>
        <taxon>Magnoliopsida</taxon>
        <taxon>Liliopsida</taxon>
        <taxon>Araceae</taxon>
        <taxon>Aroideae</taxon>
        <taxon>Colocasieae</taxon>
        <taxon>Colocasia</taxon>
    </lineage>
</organism>
<dbReference type="GO" id="GO:0005634">
    <property type="term" value="C:nucleus"/>
    <property type="evidence" value="ECO:0007669"/>
    <property type="project" value="TreeGrafter"/>
</dbReference>
<evidence type="ECO:0000313" key="2">
    <source>
        <dbReference type="EMBL" id="MQM03050.1"/>
    </source>
</evidence>
<accession>A0A843WJS9</accession>
<dbReference type="EMBL" id="NMUH01002967">
    <property type="protein sequence ID" value="MQM03050.1"/>
    <property type="molecule type" value="Genomic_DNA"/>
</dbReference>
<feature type="compositionally biased region" description="Basic and acidic residues" evidence="1">
    <location>
        <begin position="103"/>
        <end position="112"/>
    </location>
</feature>
<proteinExistence type="predicted"/>
<sequence length="262" mass="29554">MLQSIQFSDFKEKFLRALLRTKQKSKIISLGTRQWVKATKHEPPPASAMTKRRHDRTTMVRLQKPDQCPLQSRLLLLHPATPMEAAADADTAEKPFPFSPPAPREDDRKEGAEDGEDESSELRRLLMPNPRDLPLTPPSAVEFNFVTYFAIDFMKPGHDQYIHRHANGLCVVGLAPSHVALREDGGVTAVDFNVGKSDRSELKVTGKRKKLRACGGGCWQVLRKRADREGYIAIIMPKPADWIKIKDSFLNAEDYKKLRGLA</sequence>
<dbReference type="PANTHER" id="PTHR13651">
    <property type="entry name" value="PROTEIN ABITRAM"/>
    <property type="match status" value="1"/>
</dbReference>
<dbReference type="Proteomes" id="UP000652761">
    <property type="component" value="Unassembled WGS sequence"/>
</dbReference>
<keyword evidence="3" id="KW-1185">Reference proteome</keyword>
<evidence type="ECO:0000313" key="3">
    <source>
        <dbReference type="Proteomes" id="UP000652761"/>
    </source>
</evidence>